<dbReference type="Pfam" id="PF00014">
    <property type="entry name" value="Kunitz_BPTI"/>
    <property type="match status" value="1"/>
</dbReference>
<reference evidence="4" key="1">
    <citation type="submission" date="2025-08" db="UniProtKB">
        <authorList>
            <consortium name="Ensembl"/>
        </authorList>
    </citation>
    <scope>IDENTIFICATION</scope>
</reference>
<dbReference type="FunFam" id="4.10.410.10:FF:000020">
    <property type="entry name" value="Collagen, type VI, alpha 3"/>
    <property type="match status" value="1"/>
</dbReference>
<dbReference type="GO" id="GO:0004867">
    <property type="term" value="F:serine-type endopeptidase inhibitor activity"/>
    <property type="evidence" value="ECO:0007669"/>
    <property type="project" value="InterPro"/>
</dbReference>
<dbReference type="InterPro" id="IPR050098">
    <property type="entry name" value="TFPI/VKTCI-like"/>
</dbReference>
<dbReference type="SMART" id="SM00131">
    <property type="entry name" value="KU"/>
    <property type="match status" value="1"/>
</dbReference>
<evidence type="ECO:0000256" key="1">
    <source>
        <dbReference type="ARBA" id="ARBA00023157"/>
    </source>
</evidence>
<protein>
    <recommendedName>
        <fullName evidence="3">BPTI/Kunitz inhibitor domain-containing protein</fullName>
    </recommendedName>
</protein>
<feature type="domain" description="BPTI/Kunitz inhibitor" evidence="3">
    <location>
        <begin position="31"/>
        <end position="81"/>
    </location>
</feature>
<evidence type="ECO:0000313" key="5">
    <source>
        <dbReference type="Proteomes" id="UP000261500"/>
    </source>
</evidence>
<proteinExistence type="predicted"/>
<dbReference type="PROSITE" id="PS00280">
    <property type="entry name" value="BPTI_KUNITZ_1"/>
    <property type="match status" value="1"/>
</dbReference>
<dbReference type="CDD" id="cd22631">
    <property type="entry name" value="Kunitz_collagen_alpha6_VI-like"/>
    <property type="match status" value="1"/>
</dbReference>
<sequence>FYGSGLRPFKNTLTLWINIFHLPLTAGEDACLQRQDPGGCQDYAMMWFFDTVQDECARFWYGGCDGNANRFETQEECENLCLTHIQ</sequence>
<feature type="chain" id="PRO_5017468768" description="BPTI/Kunitz inhibitor domain-containing protein" evidence="2">
    <location>
        <begin position="28"/>
        <end position="86"/>
    </location>
</feature>
<dbReference type="STRING" id="48699.ENSPLAP00000012273"/>
<dbReference type="Gene3D" id="4.10.410.10">
    <property type="entry name" value="Pancreatic trypsin inhibitor Kunitz domain"/>
    <property type="match status" value="1"/>
</dbReference>
<dbReference type="SUPFAM" id="SSF57362">
    <property type="entry name" value="BPTI-like"/>
    <property type="match status" value="1"/>
</dbReference>
<evidence type="ECO:0000256" key="2">
    <source>
        <dbReference type="SAM" id="SignalP"/>
    </source>
</evidence>
<dbReference type="InterPro" id="IPR020901">
    <property type="entry name" value="Prtase_inh_Kunz-CS"/>
</dbReference>
<feature type="signal peptide" evidence="2">
    <location>
        <begin position="1"/>
        <end position="27"/>
    </location>
</feature>
<evidence type="ECO:0000259" key="3">
    <source>
        <dbReference type="PROSITE" id="PS50279"/>
    </source>
</evidence>
<reference evidence="4" key="2">
    <citation type="submission" date="2025-09" db="UniProtKB">
        <authorList>
            <consortium name="Ensembl"/>
        </authorList>
    </citation>
    <scope>IDENTIFICATION</scope>
</reference>
<dbReference type="PRINTS" id="PR00759">
    <property type="entry name" value="BASICPTASE"/>
</dbReference>
<dbReference type="GO" id="GO:0005615">
    <property type="term" value="C:extracellular space"/>
    <property type="evidence" value="ECO:0007669"/>
    <property type="project" value="TreeGrafter"/>
</dbReference>
<accession>A0A3B3UH75</accession>
<dbReference type="Ensembl" id="ENSPLAT00000029514.1">
    <property type="protein sequence ID" value="ENSPLAP00000012273.1"/>
    <property type="gene ID" value="ENSPLAG00000015563.1"/>
</dbReference>
<dbReference type="PANTHER" id="PTHR10083:SF375">
    <property type="entry name" value="BPTI_KUNITZ INHIBITOR DOMAIN-CONTAINING PROTEIN"/>
    <property type="match status" value="1"/>
</dbReference>
<name>A0A3B3UH75_9TELE</name>
<organism evidence="4 5">
    <name type="scientific">Poecilia latipinna</name>
    <name type="common">sailfin molly</name>
    <dbReference type="NCBI Taxonomy" id="48699"/>
    <lineage>
        <taxon>Eukaryota</taxon>
        <taxon>Metazoa</taxon>
        <taxon>Chordata</taxon>
        <taxon>Craniata</taxon>
        <taxon>Vertebrata</taxon>
        <taxon>Euteleostomi</taxon>
        <taxon>Actinopterygii</taxon>
        <taxon>Neopterygii</taxon>
        <taxon>Teleostei</taxon>
        <taxon>Neoteleostei</taxon>
        <taxon>Acanthomorphata</taxon>
        <taxon>Ovalentaria</taxon>
        <taxon>Atherinomorphae</taxon>
        <taxon>Cyprinodontiformes</taxon>
        <taxon>Poeciliidae</taxon>
        <taxon>Poeciliinae</taxon>
        <taxon>Poecilia</taxon>
    </lineage>
</organism>
<dbReference type="GeneTree" id="ENSGT01030000235163"/>
<keyword evidence="2" id="KW-0732">Signal</keyword>
<dbReference type="PROSITE" id="PS50279">
    <property type="entry name" value="BPTI_KUNITZ_2"/>
    <property type="match status" value="1"/>
</dbReference>
<dbReference type="InterPro" id="IPR036880">
    <property type="entry name" value="Kunitz_BPTI_sf"/>
</dbReference>
<dbReference type="Proteomes" id="UP000261500">
    <property type="component" value="Unplaced"/>
</dbReference>
<dbReference type="InterPro" id="IPR002223">
    <property type="entry name" value="Kunitz_BPTI"/>
</dbReference>
<evidence type="ECO:0000313" key="4">
    <source>
        <dbReference type="Ensembl" id="ENSPLAP00000012273.1"/>
    </source>
</evidence>
<keyword evidence="5" id="KW-1185">Reference proteome</keyword>
<dbReference type="AlphaFoldDB" id="A0A3B3UH75"/>
<keyword evidence="1" id="KW-1015">Disulfide bond</keyword>
<dbReference type="PANTHER" id="PTHR10083">
    <property type="entry name" value="KUNITZ-TYPE PROTEASE INHIBITOR-RELATED"/>
    <property type="match status" value="1"/>
</dbReference>